<keyword evidence="8 9" id="KW-0472">Membrane</keyword>
<evidence type="ECO:0000256" key="4">
    <source>
        <dbReference type="ARBA" id="ARBA00022692"/>
    </source>
</evidence>
<dbReference type="RefSeq" id="WP_282212537.1">
    <property type="nucleotide sequence ID" value="NZ_CP118247.1"/>
</dbReference>
<evidence type="ECO:0000256" key="9">
    <source>
        <dbReference type="RuleBase" id="RU363032"/>
    </source>
</evidence>
<name>A0ABY7Z0P0_9HYPH</name>
<reference evidence="11 12" key="1">
    <citation type="submission" date="2023-02" db="EMBL/GenBank/DDBJ databases">
        <title>Devosia chondri sp. nov., isolated from the phycosphere of marine algae.</title>
        <authorList>
            <person name="Kim J.M."/>
            <person name="Lee J.K."/>
            <person name="Choi B.J."/>
            <person name="Bayburt H."/>
            <person name="Jeon C.O."/>
        </authorList>
    </citation>
    <scope>NUCLEOTIDE SEQUENCE [LARGE SCALE GENOMIC DNA]</scope>
    <source>
        <strain evidence="11 12">G2-5</strain>
    </source>
</reference>
<keyword evidence="12" id="KW-1185">Reference proteome</keyword>
<dbReference type="CDD" id="cd06261">
    <property type="entry name" value="TM_PBP2"/>
    <property type="match status" value="1"/>
</dbReference>
<evidence type="ECO:0000313" key="12">
    <source>
        <dbReference type="Proteomes" id="UP001222118"/>
    </source>
</evidence>
<dbReference type="InterPro" id="IPR035906">
    <property type="entry name" value="MetI-like_sf"/>
</dbReference>
<dbReference type="InterPro" id="IPR025966">
    <property type="entry name" value="OppC_N"/>
</dbReference>
<dbReference type="InterPro" id="IPR000515">
    <property type="entry name" value="MetI-like"/>
</dbReference>
<evidence type="ECO:0000256" key="8">
    <source>
        <dbReference type="ARBA" id="ARBA00023136"/>
    </source>
</evidence>
<comment type="similarity">
    <text evidence="9">Belongs to the binding-protein-dependent transport system permease family.</text>
</comment>
<keyword evidence="5" id="KW-0571">Peptide transport</keyword>
<keyword evidence="3" id="KW-1003">Cell membrane</keyword>
<evidence type="ECO:0000259" key="10">
    <source>
        <dbReference type="PROSITE" id="PS50928"/>
    </source>
</evidence>
<dbReference type="InterPro" id="IPR050366">
    <property type="entry name" value="BP-dependent_transpt_permease"/>
</dbReference>
<evidence type="ECO:0000256" key="7">
    <source>
        <dbReference type="ARBA" id="ARBA00022989"/>
    </source>
</evidence>
<feature type="domain" description="ABC transmembrane type-1" evidence="10">
    <location>
        <begin position="103"/>
        <end position="292"/>
    </location>
</feature>
<comment type="subcellular location">
    <subcellularLocation>
        <location evidence="1 9">Cell membrane</location>
        <topology evidence="1 9">Multi-pass membrane protein</topology>
    </subcellularLocation>
</comment>
<dbReference type="Pfam" id="PF12911">
    <property type="entry name" value="OppC_N"/>
    <property type="match status" value="1"/>
</dbReference>
<evidence type="ECO:0000256" key="6">
    <source>
        <dbReference type="ARBA" id="ARBA00022927"/>
    </source>
</evidence>
<gene>
    <name evidence="11" type="ORF">PSQ90_06185</name>
</gene>
<feature type="transmembrane region" description="Helical" evidence="9">
    <location>
        <begin position="152"/>
        <end position="177"/>
    </location>
</feature>
<keyword evidence="2 9" id="KW-0813">Transport</keyword>
<accession>A0ABY7Z0P0</accession>
<keyword evidence="4 9" id="KW-0812">Transmembrane</keyword>
<keyword evidence="7 9" id="KW-1133">Transmembrane helix</keyword>
<keyword evidence="6" id="KW-0653">Protein transport</keyword>
<evidence type="ECO:0000313" key="11">
    <source>
        <dbReference type="EMBL" id="WDR07024.1"/>
    </source>
</evidence>
<dbReference type="PANTHER" id="PTHR43386:SF1">
    <property type="entry name" value="D,D-DIPEPTIDE TRANSPORT SYSTEM PERMEASE PROTEIN DDPC-RELATED"/>
    <property type="match status" value="1"/>
</dbReference>
<evidence type="ECO:0000256" key="5">
    <source>
        <dbReference type="ARBA" id="ARBA00022856"/>
    </source>
</evidence>
<feature type="transmembrane region" description="Helical" evidence="9">
    <location>
        <begin position="37"/>
        <end position="58"/>
    </location>
</feature>
<evidence type="ECO:0000256" key="2">
    <source>
        <dbReference type="ARBA" id="ARBA00022448"/>
    </source>
</evidence>
<feature type="transmembrane region" description="Helical" evidence="9">
    <location>
        <begin position="266"/>
        <end position="291"/>
    </location>
</feature>
<dbReference type="Proteomes" id="UP001222118">
    <property type="component" value="Chromosome"/>
</dbReference>
<dbReference type="PANTHER" id="PTHR43386">
    <property type="entry name" value="OLIGOPEPTIDE TRANSPORT SYSTEM PERMEASE PROTEIN APPC"/>
    <property type="match status" value="1"/>
</dbReference>
<evidence type="ECO:0000256" key="3">
    <source>
        <dbReference type="ARBA" id="ARBA00022475"/>
    </source>
</evidence>
<sequence length="306" mass="32485">MSQTTTGAGPSTPDVKKLGRAAAFAEFWHYFSINRGAVIGLVVFILLVLVAIFAPLLAPYSPDEQFRDALLVPPAWEDGGSMSFLLGTDPVGRDMLSRLIHGSRYSLFIGLVVVTVALSVGVTLGVLAGYFGGWVDAVIMRLMDIILAFPSLLLALVLVAILGPGLFNAMLAIALVLQPHFARLARAAVMAEKSREYVTSAKVAGAGHIRLMLITILPNCVAPLIVQATLSFSNAILEAAALGFLGMGAQPPTPEWGTMLATAREFILRAPWVVTFPGLAILITVLAINLVGDGLRDALDPKLKRS</sequence>
<dbReference type="PROSITE" id="PS50928">
    <property type="entry name" value="ABC_TM1"/>
    <property type="match status" value="1"/>
</dbReference>
<dbReference type="Gene3D" id="1.10.3720.10">
    <property type="entry name" value="MetI-like"/>
    <property type="match status" value="1"/>
</dbReference>
<evidence type="ECO:0000256" key="1">
    <source>
        <dbReference type="ARBA" id="ARBA00004651"/>
    </source>
</evidence>
<dbReference type="Pfam" id="PF00528">
    <property type="entry name" value="BPD_transp_1"/>
    <property type="match status" value="1"/>
</dbReference>
<feature type="transmembrane region" description="Helical" evidence="9">
    <location>
        <begin position="105"/>
        <end position="132"/>
    </location>
</feature>
<protein>
    <submittedName>
        <fullName evidence="11">ABC transporter permease subunit</fullName>
    </submittedName>
</protein>
<organism evidence="11 12">
    <name type="scientific">Devosia rhodophyticola</name>
    <dbReference type="NCBI Taxonomy" id="3026423"/>
    <lineage>
        <taxon>Bacteria</taxon>
        <taxon>Pseudomonadati</taxon>
        <taxon>Pseudomonadota</taxon>
        <taxon>Alphaproteobacteria</taxon>
        <taxon>Hyphomicrobiales</taxon>
        <taxon>Devosiaceae</taxon>
        <taxon>Devosia</taxon>
    </lineage>
</organism>
<dbReference type="EMBL" id="CP118247">
    <property type="protein sequence ID" value="WDR07024.1"/>
    <property type="molecule type" value="Genomic_DNA"/>
</dbReference>
<dbReference type="SUPFAM" id="SSF161098">
    <property type="entry name" value="MetI-like"/>
    <property type="match status" value="1"/>
</dbReference>
<proteinExistence type="inferred from homology"/>